<feature type="transmembrane region" description="Helical" evidence="7">
    <location>
        <begin position="20"/>
        <end position="40"/>
    </location>
</feature>
<evidence type="ECO:0000256" key="7">
    <source>
        <dbReference type="SAM" id="Phobius"/>
    </source>
</evidence>
<evidence type="ECO:0000256" key="2">
    <source>
        <dbReference type="ARBA" id="ARBA00022475"/>
    </source>
</evidence>
<comment type="caution">
    <text evidence="9">The sequence shown here is derived from an EMBL/GenBank/DDBJ whole genome shotgun (WGS) entry which is preliminary data.</text>
</comment>
<keyword evidence="10" id="KW-1185">Reference proteome</keyword>
<gene>
    <name evidence="9" type="ORF">WG900_03125</name>
</gene>
<dbReference type="InterPro" id="IPR050445">
    <property type="entry name" value="Bact_polysacc_biosynth/exp"/>
</dbReference>
<sequence length="506" mass="54707">MNSVFDELRSAVYSVWHRRWVVLAVAWAVCMLGWLVVAMIPNSYESRARIFVHLEDPLAEQIGVGVNDRKRDIERVRQTLTGAVNLEKVVRSTRLGDGVTTPKQMESVIQSLSKKIKVESEQDNLFKISAVASDGSLSDAETAKLAQDIVQKLIDIFREENLVGGNGAMGSNLEFLDQQLASRQKALEEAEKKRTEFEARFPELAQGGSSVLQRMEASRSELRGLDADLAAAQSALAAINGQLAGTPQTLQGIGQSGGARGALAEAQGQLAGMRARGLTDNHPDVITLKNQIASLRSAAANEGGPVGQPNPAYSSLVSIRAERQANVQALQSRRASVQTEMSQVIAKQIQNPEVAAEAQRISRDYEQLKTQYDKLFADREALRLRGQVETEQGTAKFQIIDPPTTPRGPAAPNRPLLLFGVLIMGIGAGIGAAFAVGQLRSTFATTAKLERSLGLPVLGAISQTLNEAGRALRRKRMKQFYAGCVALLGVFVLLLVSEMIQVGMVA</sequence>
<dbReference type="PANTHER" id="PTHR32309">
    <property type="entry name" value="TYROSINE-PROTEIN KINASE"/>
    <property type="match status" value="1"/>
</dbReference>
<dbReference type="PANTHER" id="PTHR32309:SF13">
    <property type="entry name" value="FERRIC ENTEROBACTIN TRANSPORT PROTEIN FEPE"/>
    <property type="match status" value="1"/>
</dbReference>
<evidence type="ECO:0000256" key="4">
    <source>
        <dbReference type="ARBA" id="ARBA00022989"/>
    </source>
</evidence>
<feature type="transmembrane region" description="Helical" evidence="7">
    <location>
        <begin position="480"/>
        <end position="500"/>
    </location>
</feature>
<dbReference type="Proteomes" id="UP001379235">
    <property type="component" value="Unassembled WGS sequence"/>
</dbReference>
<evidence type="ECO:0000313" key="10">
    <source>
        <dbReference type="Proteomes" id="UP001379235"/>
    </source>
</evidence>
<proteinExistence type="predicted"/>
<protein>
    <submittedName>
        <fullName evidence="9">XrtA system polysaccharide chain length determinant</fullName>
    </submittedName>
</protein>
<evidence type="ECO:0000256" key="5">
    <source>
        <dbReference type="ARBA" id="ARBA00023136"/>
    </source>
</evidence>
<feature type="coiled-coil region" evidence="6">
    <location>
        <begin position="358"/>
        <end position="385"/>
    </location>
</feature>
<dbReference type="RefSeq" id="WP_339964592.1">
    <property type="nucleotide sequence ID" value="NZ_JBBHJY010000001.1"/>
</dbReference>
<feature type="domain" description="Polysaccharide chain length determinant N-terminal" evidence="8">
    <location>
        <begin position="13"/>
        <end position="91"/>
    </location>
</feature>
<keyword evidence="4 7" id="KW-1133">Transmembrane helix</keyword>
<evidence type="ECO:0000256" key="3">
    <source>
        <dbReference type="ARBA" id="ARBA00022692"/>
    </source>
</evidence>
<keyword evidence="2" id="KW-1003">Cell membrane</keyword>
<dbReference type="NCBIfam" id="TIGR03007">
    <property type="entry name" value="pepcterm_ChnLen"/>
    <property type="match status" value="1"/>
</dbReference>
<keyword evidence="3 7" id="KW-0812">Transmembrane</keyword>
<dbReference type="Pfam" id="PF02706">
    <property type="entry name" value="Wzz"/>
    <property type="match status" value="1"/>
</dbReference>
<feature type="transmembrane region" description="Helical" evidence="7">
    <location>
        <begin position="416"/>
        <end position="436"/>
    </location>
</feature>
<evidence type="ECO:0000256" key="1">
    <source>
        <dbReference type="ARBA" id="ARBA00004651"/>
    </source>
</evidence>
<name>A0ABU8S4N4_9SPHN</name>
<dbReference type="InterPro" id="IPR014345">
    <property type="entry name" value="XrtA_polysacc_chain"/>
</dbReference>
<feature type="coiled-coil region" evidence="6">
    <location>
        <begin position="173"/>
        <end position="200"/>
    </location>
</feature>
<reference evidence="9 10" key="1">
    <citation type="submission" date="2024-03" db="EMBL/GenBank/DDBJ databases">
        <authorList>
            <person name="Jo J.-H."/>
        </authorList>
    </citation>
    <scope>NUCLEOTIDE SEQUENCE [LARGE SCALE GENOMIC DNA]</scope>
    <source>
        <strain evidence="9 10">AS3R-12</strain>
    </source>
</reference>
<accession>A0ABU8S4N4</accession>
<organism evidence="9 10">
    <name type="scientific">Novosphingobium aquae</name>
    <dbReference type="NCBI Taxonomy" id="3133435"/>
    <lineage>
        <taxon>Bacteria</taxon>
        <taxon>Pseudomonadati</taxon>
        <taxon>Pseudomonadota</taxon>
        <taxon>Alphaproteobacteria</taxon>
        <taxon>Sphingomonadales</taxon>
        <taxon>Sphingomonadaceae</taxon>
        <taxon>Novosphingobium</taxon>
    </lineage>
</organism>
<evidence type="ECO:0000259" key="8">
    <source>
        <dbReference type="Pfam" id="PF02706"/>
    </source>
</evidence>
<evidence type="ECO:0000313" key="9">
    <source>
        <dbReference type="EMBL" id="MEJ6008907.1"/>
    </source>
</evidence>
<dbReference type="EMBL" id="JBBHJY010000001">
    <property type="protein sequence ID" value="MEJ6008907.1"/>
    <property type="molecule type" value="Genomic_DNA"/>
</dbReference>
<keyword evidence="6" id="KW-0175">Coiled coil</keyword>
<dbReference type="InterPro" id="IPR003856">
    <property type="entry name" value="LPS_length_determ_N"/>
</dbReference>
<keyword evidence="5 7" id="KW-0472">Membrane</keyword>
<comment type="subcellular location">
    <subcellularLocation>
        <location evidence="1">Cell membrane</location>
        <topology evidence="1">Multi-pass membrane protein</topology>
    </subcellularLocation>
</comment>
<evidence type="ECO:0000256" key="6">
    <source>
        <dbReference type="SAM" id="Coils"/>
    </source>
</evidence>